<dbReference type="STRING" id="166423.A0A0N0BK90"/>
<feature type="transmembrane region" description="Helical" evidence="8">
    <location>
        <begin position="266"/>
        <end position="286"/>
    </location>
</feature>
<evidence type="ECO:0000256" key="1">
    <source>
        <dbReference type="ARBA" id="ARBA00004651"/>
    </source>
</evidence>
<dbReference type="OrthoDB" id="6612291at2759"/>
<feature type="transmembrane region" description="Helical" evidence="8">
    <location>
        <begin position="480"/>
        <end position="502"/>
    </location>
</feature>
<protein>
    <submittedName>
        <fullName evidence="10">Facilitated trehalose transporter Tret1</fullName>
    </submittedName>
</protein>
<dbReference type="Gene3D" id="1.20.1250.20">
    <property type="entry name" value="MFS general substrate transporter like domains"/>
    <property type="match status" value="1"/>
</dbReference>
<feature type="transmembrane region" description="Helical" evidence="8">
    <location>
        <begin position="581"/>
        <end position="603"/>
    </location>
</feature>
<name>A0A0N0BK90_9HYME</name>
<feature type="transmembrane region" description="Helical" evidence="8">
    <location>
        <begin position="514"/>
        <end position="535"/>
    </location>
</feature>
<evidence type="ECO:0000313" key="11">
    <source>
        <dbReference type="Proteomes" id="UP000053105"/>
    </source>
</evidence>
<dbReference type="Proteomes" id="UP000053105">
    <property type="component" value="Unassembled WGS sequence"/>
</dbReference>
<proteinExistence type="inferred from homology"/>
<dbReference type="InterPro" id="IPR020846">
    <property type="entry name" value="MFS_dom"/>
</dbReference>
<feature type="transmembrane region" description="Helical" evidence="8">
    <location>
        <begin position="344"/>
        <end position="366"/>
    </location>
</feature>
<dbReference type="PANTHER" id="PTHR48021">
    <property type="match status" value="1"/>
</dbReference>
<dbReference type="InterPro" id="IPR036259">
    <property type="entry name" value="MFS_trans_sf"/>
</dbReference>
<gene>
    <name evidence="10" type="ORF">WN51_08431</name>
</gene>
<dbReference type="FunFam" id="1.20.1250.20:FF:000055">
    <property type="entry name" value="Facilitated trehalose transporter Tret1-2 homolog"/>
    <property type="match status" value="1"/>
</dbReference>
<comment type="similarity">
    <text evidence="7">Belongs to the major facilitator superfamily. Sugar transporter (TC 2.A.1.1) family. Trehalose transporter subfamily.</text>
</comment>
<evidence type="ECO:0000256" key="3">
    <source>
        <dbReference type="ARBA" id="ARBA00022692"/>
    </source>
</evidence>
<evidence type="ECO:0000259" key="9">
    <source>
        <dbReference type="PROSITE" id="PS50850"/>
    </source>
</evidence>
<dbReference type="InterPro" id="IPR050549">
    <property type="entry name" value="MFS_Trehalose_Transporter"/>
</dbReference>
<accession>A0A0N0BK90</accession>
<comment type="subcellular location">
    <subcellularLocation>
        <location evidence="1">Cell membrane</location>
        <topology evidence="1">Multi-pass membrane protein</topology>
    </subcellularLocation>
</comment>
<keyword evidence="11" id="KW-1185">Reference proteome</keyword>
<keyword evidence="5 8" id="KW-0472">Membrane</keyword>
<keyword evidence="3 8" id="KW-0812">Transmembrane</keyword>
<evidence type="ECO:0000256" key="5">
    <source>
        <dbReference type="ARBA" id="ARBA00023136"/>
    </source>
</evidence>
<dbReference type="GO" id="GO:0022857">
    <property type="term" value="F:transmembrane transporter activity"/>
    <property type="evidence" value="ECO:0007669"/>
    <property type="project" value="InterPro"/>
</dbReference>
<evidence type="ECO:0000256" key="7">
    <source>
        <dbReference type="ARBA" id="ARBA00024348"/>
    </source>
</evidence>
<keyword evidence="6" id="KW-0325">Glycoprotein</keyword>
<dbReference type="InterPro" id="IPR005828">
    <property type="entry name" value="MFS_sugar_transport-like"/>
</dbReference>
<feature type="transmembrane region" description="Helical" evidence="8">
    <location>
        <begin position="234"/>
        <end position="254"/>
    </location>
</feature>
<dbReference type="AlphaFoldDB" id="A0A0N0BK90"/>
<evidence type="ECO:0000256" key="2">
    <source>
        <dbReference type="ARBA" id="ARBA00022475"/>
    </source>
</evidence>
<feature type="transmembrane region" description="Helical" evidence="8">
    <location>
        <begin position="292"/>
        <end position="309"/>
    </location>
</feature>
<dbReference type="InterPro" id="IPR003663">
    <property type="entry name" value="Sugar/inositol_transpt"/>
</dbReference>
<dbReference type="InterPro" id="IPR005829">
    <property type="entry name" value="Sugar_transporter_CS"/>
</dbReference>
<evidence type="ECO:0000256" key="4">
    <source>
        <dbReference type="ARBA" id="ARBA00022989"/>
    </source>
</evidence>
<evidence type="ECO:0000313" key="10">
    <source>
        <dbReference type="EMBL" id="KOX80254.1"/>
    </source>
</evidence>
<dbReference type="PRINTS" id="PR00171">
    <property type="entry name" value="SUGRTRNSPORT"/>
</dbReference>
<reference evidence="10 11" key="1">
    <citation type="submission" date="2015-07" db="EMBL/GenBank/DDBJ databases">
        <title>The genome of Melipona quadrifasciata.</title>
        <authorList>
            <person name="Pan H."/>
            <person name="Kapheim K."/>
        </authorList>
    </citation>
    <scope>NUCLEOTIDE SEQUENCE [LARGE SCALE GENOMIC DNA]</scope>
    <source>
        <strain evidence="10">0111107301</strain>
        <tissue evidence="10">Whole body</tissue>
    </source>
</reference>
<keyword evidence="4 8" id="KW-1133">Transmembrane helix</keyword>
<dbReference type="PANTHER" id="PTHR48021:SF1">
    <property type="entry name" value="GH07001P-RELATED"/>
    <property type="match status" value="1"/>
</dbReference>
<evidence type="ECO:0000256" key="8">
    <source>
        <dbReference type="SAM" id="Phobius"/>
    </source>
</evidence>
<dbReference type="PROSITE" id="PS00217">
    <property type="entry name" value="SUGAR_TRANSPORT_2"/>
    <property type="match status" value="1"/>
</dbReference>
<feature type="transmembrane region" description="Helical" evidence="8">
    <location>
        <begin position="556"/>
        <end position="575"/>
    </location>
</feature>
<dbReference type="EMBL" id="KQ435706">
    <property type="protein sequence ID" value="KOX80254.1"/>
    <property type="molecule type" value="Genomic_DNA"/>
</dbReference>
<organism evidence="10 11">
    <name type="scientific">Melipona quadrifasciata</name>
    <dbReference type="NCBI Taxonomy" id="166423"/>
    <lineage>
        <taxon>Eukaryota</taxon>
        <taxon>Metazoa</taxon>
        <taxon>Ecdysozoa</taxon>
        <taxon>Arthropoda</taxon>
        <taxon>Hexapoda</taxon>
        <taxon>Insecta</taxon>
        <taxon>Pterygota</taxon>
        <taxon>Neoptera</taxon>
        <taxon>Endopterygota</taxon>
        <taxon>Hymenoptera</taxon>
        <taxon>Apocrita</taxon>
        <taxon>Aculeata</taxon>
        <taxon>Apoidea</taxon>
        <taxon>Anthophila</taxon>
        <taxon>Apidae</taxon>
        <taxon>Melipona</taxon>
    </lineage>
</organism>
<dbReference type="GO" id="GO:0005886">
    <property type="term" value="C:plasma membrane"/>
    <property type="evidence" value="ECO:0007669"/>
    <property type="project" value="UniProtKB-SubCell"/>
</dbReference>
<dbReference type="Pfam" id="PF00083">
    <property type="entry name" value="Sugar_tr"/>
    <property type="match status" value="1"/>
</dbReference>
<dbReference type="SUPFAM" id="SSF103473">
    <property type="entry name" value="MFS general substrate transporter"/>
    <property type="match status" value="1"/>
</dbReference>
<feature type="transmembrane region" description="Helical" evidence="8">
    <location>
        <begin position="321"/>
        <end position="338"/>
    </location>
</feature>
<evidence type="ECO:0000256" key="6">
    <source>
        <dbReference type="ARBA" id="ARBA00023180"/>
    </source>
</evidence>
<dbReference type="PROSITE" id="PS50850">
    <property type="entry name" value="MFS"/>
    <property type="match status" value="1"/>
</dbReference>
<feature type="domain" description="Major facilitator superfamily (MFS) profile" evidence="9">
    <location>
        <begin position="196"/>
        <end position="606"/>
    </location>
</feature>
<keyword evidence="2" id="KW-1003">Cell membrane</keyword>
<sequence length="623" mass="69965">MTMFNRHKTIVGELMELCHRTQCLIIYTYILCATHTTQFDRITEFSERYLISSTSKQTCDTRPKLLSELDTCPSLNRLNFFPITKYKIPKKEKKKFQESTSNYRILSKGKQWRESWRIKNGGKHRAHEWEKLRTEPNLTPPRVTKELGNISVMLKFETAHCGMFIALRLKEKHNYLIITSCDNIRKNDQINHLANKSPQACMGGFSLGAGIGWSAPCVELLKDQYGYDVFSTNVVAAVFPLGAAVGMPVVPFVIDRIGRKWTMMSLVPAFVLGWVFITFGVTAMPLLTAGRLITGACGGMFCVVAPMYSAEISEKEIRGTLGVFFQLLLVIGILYAYCCGYARNVVVISILCGIAPLVFASIMTFMPESPLFYMTKNNEAAARKSMRFFRGPDYNIDPEINEFKEQVERSKRERVTLSAFLRKPVLKTLGVAYGIMLAQQLSGINAIIFYCETIFKQTGVDLDPLLQMVIVAVVQLGRKVLMMISFSVMCVCLVALSIFFVLRDKHPDVADCLFWLPLISASLYILAFCLGAGPIPWAYMGEIFPTKLKGTASSSAASFCWLLAFVVTVSFSTVARAVGNAAVFFFFAIFCALSMLFVVFCMLETKGKTFAEILREFGTYDID</sequence>